<evidence type="ECO:0000256" key="6">
    <source>
        <dbReference type="SAM" id="Phobius"/>
    </source>
</evidence>
<evidence type="ECO:0000256" key="5">
    <source>
        <dbReference type="SAM" id="Coils"/>
    </source>
</evidence>
<evidence type="ECO:0000313" key="8">
    <source>
        <dbReference type="EMBL" id="KAK1403507.1"/>
    </source>
</evidence>
<gene>
    <name evidence="8" type="ORF">POM88_003112</name>
</gene>
<evidence type="ECO:0000256" key="3">
    <source>
        <dbReference type="ARBA" id="ARBA00022833"/>
    </source>
</evidence>
<keyword evidence="5" id="KW-0175">Coiled coil</keyword>
<feature type="coiled-coil region" evidence="5">
    <location>
        <begin position="62"/>
        <end position="103"/>
    </location>
</feature>
<reference evidence="8" key="2">
    <citation type="submission" date="2023-05" db="EMBL/GenBank/DDBJ databases">
        <authorList>
            <person name="Schelkunov M.I."/>
        </authorList>
    </citation>
    <scope>NUCLEOTIDE SEQUENCE</scope>
    <source>
        <strain evidence="8">Hsosn_3</strain>
        <tissue evidence="8">Leaf</tissue>
    </source>
</reference>
<keyword evidence="6" id="KW-0472">Membrane</keyword>
<name>A0AAD8JFQ7_9APIA</name>
<evidence type="ECO:0000259" key="7">
    <source>
        <dbReference type="PROSITE" id="PS51999"/>
    </source>
</evidence>
<dbReference type="Proteomes" id="UP001237642">
    <property type="component" value="Unassembled WGS sequence"/>
</dbReference>
<keyword evidence="6" id="KW-1133">Transmembrane helix</keyword>
<organism evidence="8 9">
    <name type="scientific">Heracleum sosnowskyi</name>
    <dbReference type="NCBI Taxonomy" id="360622"/>
    <lineage>
        <taxon>Eukaryota</taxon>
        <taxon>Viridiplantae</taxon>
        <taxon>Streptophyta</taxon>
        <taxon>Embryophyta</taxon>
        <taxon>Tracheophyta</taxon>
        <taxon>Spermatophyta</taxon>
        <taxon>Magnoliopsida</taxon>
        <taxon>eudicotyledons</taxon>
        <taxon>Gunneridae</taxon>
        <taxon>Pentapetalae</taxon>
        <taxon>asterids</taxon>
        <taxon>campanulids</taxon>
        <taxon>Apiales</taxon>
        <taxon>Apiaceae</taxon>
        <taxon>Apioideae</taxon>
        <taxon>apioid superclade</taxon>
        <taxon>Tordylieae</taxon>
        <taxon>Tordyliinae</taxon>
        <taxon>Heracleum</taxon>
    </lineage>
</organism>
<reference evidence="8" key="1">
    <citation type="submission" date="2023-02" db="EMBL/GenBank/DDBJ databases">
        <title>Genome of toxic invasive species Heracleum sosnowskyi carries increased number of genes despite the absence of recent whole-genome duplications.</title>
        <authorList>
            <person name="Schelkunov M."/>
            <person name="Shtratnikova V."/>
            <person name="Makarenko M."/>
            <person name="Klepikova A."/>
            <person name="Omelchenko D."/>
            <person name="Novikova G."/>
            <person name="Obukhova E."/>
            <person name="Bogdanov V."/>
            <person name="Penin A."/>
            <person name="Logacheva M."/>
        </authorList>
    </citation>
    <scope>NUCLEOTIDE SEQUENCE</scope>
    <source>
        <strain evidence="8">Hsosn_3</strain>
        <tissue evidence="8">Leaf</tissue>
    </source>
</reference>
<feature type="transmembrane region" description="Helical" evidence="6">
    <location>
        <begin position="104"/>
        <end position="121"/>
    </location>
</feature>
<dbReference type="PANTHER" id="PTHR33248">
    <property type="entry name" value="ZINC ION-BINDING PROTEIN"/>
    <property type="match status" value="1"/>
</dbReference>
<comment type="caution">
    <text evidence="8">The sequence shown here is derived from an EMBL/GenBank/DDBJ whole genome shotgun (WGS) entry which is preliminary data.</text>
</comment>
<accession>A0AAD8JFQ7</accession>
<keyword evidence="1" id="KW-0479">Metal-binding</keyword>
<evidence type="ECO:0000256" key="4">
    <source>
        <dbReference type="PROSITE-ProRule" id="PRU01343"/>
    </source>
</evidence>
<feature type="domain" description="GRF-type" evidence="7">
    <location>
        <begin position="1"/>
        <end position="39"/>
    </location>
</feature>
<keyword evidence="6" id="KW-0812">Transmembrane</keyword>
<keyword evidence="3" id="KW-0862">Zinc</keyword>
<keyword evidence="2 4" id="KW-0863">Zinc-finger</keyword>
<dbReference type="Pfam" id="PF06839">
    <property type="entry name" value="Zn_ribbon_GRF"/>
    <property type="match status" value="1"/>
</dbReference>
<proteinExistence type="predicted"/>
<evidence type="ECO:0000313" key="9">
    <source>
        <dbReference type="Proteomes" id="UP001237642"/>
    </source>
</evidence>
<evidence type="ECO:0000256" key="2">
    <source>
        <dbReference type="ARBA" id="ARBA00022771"/>
    </source>
</evidence>
<dbReference type="PROSITE" id="PS51999">
    <property type="entry name" value="ZF_GRF"/>
    <property type="match status" value="1"/>
</dbReference>
<dbReference type="AlphaFoldDB" id="A0AAD8JFQ7"/>
<dbReference type="EMBL" id="JAUIZM010000001">
    <property type="protein sequence ID" value="KAK1403507.1"/>
    <property type="molecule type" value="Genomic_DNA"/>
</dbReference>
<dbReference type="GO" id="GO:0008270">
    <property type="term" value="F:zinc ion binding"/>
    <property type="evidence" value="ECO:0007669"/>
    <property type="project" value="UniProtKB-KW"/>
</dbReference>
<dbReference type="InterPro" id="IPR010666">
    <property type="entry name" value="Znf_GRF"/>
</dbReference>
<keyword evidence="9" id="KW-1185">Reference proteome</keyword>
<protein>
    <submittedName>
        <fullName evidence="8">GRF-type domain-containing protein</fullName>
    </submittedName>
</protein>
<evidence type="ECO:0000256" key="1">
    <source>
        <dbReference type="ARBA" id="ARBA00022723"/>
    </source>
</evidence>
<sequence length="122" mass="14539">MAKRYVSGILKNPGRRFYTCATPKEEHSGCHFFEWFEEDFCPRALDVITHLNHRRIYLEKKLKLVEEELAEHVVKKKALKLEKHELIEEKVKLERDKNRVGKQLKLCVFVVVLFVALMIIFK</sequence>